<gene>
    <name evidence="2" type="ORF">PCOR1329_LOCUS7197</name>
</gene>
<feature type="compositionally biased region" description="Low complexity" evidence="1">
    <location>
        <begin position="967"/>
        <end position="978"/>
    </location>
</feature>
<dbReference type="EMBL" id="CAUYUJ010001947">
    <property type="protein sequence ID" value="CAK0798439.1"/>
    <property type="molecule type" value="Genomic_DNA"/>
</dbReference>
<feature type="compositionally biased region" description="Basic and acidic residues" evidence="1">
    <location>
        <begin position="45"/>
        <end position="55"/>
    </location>
</feature>
<protein>
    <submittedName>
        <fullName evidence="2">Uncharacterized protein</fullName>
    </submittedName>
</protein>
<evidence type="ECO:0000313" key="2">
    <source>
        <dbReference type="EMBL" id="CAK0798439.1"/>
    </source>
</evidence>
<dbReference type="Proteomes" id="UP001189429">
    <property type="component" value="Unassembled WGS sequence"/>
</dbReference>
<reference evidence="2" key="1">
    <citation type="submission" date="2023-10" db="EMBL/GenBank/DDBJ databases">
        <authorList>
            <person name="Chen Y."/>
            <person name="Shah S."/>
            <person name="Dougan E. K."/>
            <person name="Thang M."/>
            <person name="Chan C."/>
        </authorList>
    </citation>
    <scope>NUCLEOTIDE SEQUENCE [LARGE SCALE GENOMIC DNA]</scope>
</reference>
<evidence type="ECO:0000313" key="3">
    <source>
        <dbReference type="Proteomes" id="UP001189429"/>
    </source>
</evidence>
<feature type="compositionally biased region" description="Low complexity" evidence="1">
    <location>
        <begin position="1"/>
        <end position="10"/>
    </location>
</feature>
<keyword evidence="3" id="KW-1185">Reference proteome</keyword>
<comment type="caution">
    <text evidence="2">The sequence shown here is derived from an EMBL/GenBank/DDBJ whole genome shotgun (WGS) entry which is preliminary data.</text>
</comment>
<feature type="compositionally biased region" description="Low complexity" evidence="1">
    <location>
        <begin position="933"/>
        <end position="947"/>
    </location>
</feature>
<accession>A0ABN9PYN2</accession>
<proteinExistence type="predicted"/>
<feature type="region of interest" description="Disordered" evidence="1">
    <location>
        <begin position="1"/>
        <end position="69"/>
    </location>
</feature>
<sequence>MAPSARRPAAGRGGRGGGGRGRQSRGDGMAPFAEPPPDGDAAAEPEAKAEVEDKPRPRKVPRLGKAGQAAHMVASTLGGSLQVGDVREAADEGKQIPGAAESSSRGVAQNMNNSLMSRVAAAKQKIVCHPDMGNVGTAMPLPLPSREQRDPAETSTVAPFDGDTCTACLTTTHAYGPVGFNIFQLDLNGKPAKRAHTNMNKLNSLVDIVFQNGFRGSFPDTFTAAVSVTDATQDVSEMFGNLVTASPPEMIWAVILGTAKLLDTSPASEQVAMLRRGLITFPVKFTVSRESITAMGDAGKRTATQRFFDIMESKDVIETSLGHEVGAQRTAKMWAEKVELAPNSEKISETYVDACFTVGARLMSNAQTQKIVVEADSSGTTPFDSIYKYEAVVKRAQSGNLIHWCTAGLLDLVTAKMTTAGEISLRQLTGRGLPGGKGLLDLLIAKQELGHCIIKKVHDMGLNASTLQRLETWISGHDAYRSMVGYKAGEKDASWRTALKQSSKLAIALFEDCVFKVDFDLQIKQQKIQGSPAGEILDRSPLKEKVDAIYTALVAEGDAVPTDATADVTMQDLLTSDDDDELDLDPVKGKLSDPDLQEQLKPWATIVKNKYTRVVKLIVDPQSPTGVAEALSTWWEGLDMQVAKDSNIVVFYDAKLSGHPNARGHLRIVHFRDAHYDRMIKGSLAGLTKDDQPEDEMPPNVVYCVFDGGVHGNDHKFGKPFQNKDGKALKKDKRILFLQTTEKSLKEHRGNYSGVYGLPTMEFVFQFSKGDPIPEKKKVFSEGSNKDPVIGNFDKPPRNDPLTWTVKHSDKPGLYNSAWILAGGAVAGDDAKADPGPRGKDTVPFNYHGMNVKVHKEVTSGVNGVVNIDLTCCNGLLAIHSLIDDVPYFGVRYSDDQKVALEKFIQNTILRLMHTPGHPLFDQALADIIAKKSGPGSTGPAAAAETPSPKPPADPETAPKGGRPRKGAGAASGEAAGGDATLQSALAAKLASLDG</sequence>
<evidence type="ECO:0000256" key="1">
    <source>
        <dbReference type="SAM" id="MobiDB-lite"/>
    </source>
</evidence>
<organism evidence="2 3">
    <name type="scientific">Prorocentrum cordatum</name>
    <dbReference type="NCBI Taxonomy" id="2364126"/>
    <lineage>
        <taxon>Eukaryota</taxon>
        <taxon>Sar</taxon>
        <taxon>Alveolata</taxon>
        <taxon>Dinophyceae</taxon>
        <taxon>Prorocentrales</taxon>
        <taxon>Prorocentraceae</taxon>
        <taxon>Prorocentrum</taxon>
    </lineage>
</organism>
<feature type="region of interest" description="Disordered" evidence="1">
    <location>
        <begin position="932"/>
        <end position="978"/>
    </location>
</feature>
<feature type="compositionally biased region" description="Gly residues" evidence="1">
    <location>
        <begin position="11"/>
        <end position="21"/>
    </location>
</feature>
<name>A0ABN9PYN2_9DINO</name>